<feature type="signal peptide" evidence="1">
    <location>
        <begin position="1"/>
        <end position="19"/>
    </location>
</feature>
<dbReference type="RefSeq" id="WP_136340009.1">
    <property type="nucleotide sequence ID" value="NZ_SSMD01000007.1"/>
</dbReference>
<keyword evidence="1" id="KW-0732">Signal</keyword>
<keyword evidence="3" id="KW-1185">Reference proteome</keyword>
<evidence type="ECO:0000313" key="2">
    <source>
        <dbReference type="EMBL" id="THD72611.1"/>
    </source>
</evidence>
<dbReference type="Gene3D" id="3.30.110.170">
    <property type="entry name" value="Protein of unknown function (DUF541), domain 1"/>
    <property type="match status" value="1"/>
</dbReference>
<protein>
    <submittedName>
        <fullName evidence="2">DUF541 domain-containing protein</fullName>
    </submittedName>
</protein>
<sequence length="226" mass="23398">MKAWILTMALCSAALPAWAEGVARQITVMGEGIVHTVPDVAVISVGVTQQDKDAATAMARASQAAGAVLTKLRDLGIEPRDLQTSQIDLSPVYTHRQNEEPTIDAYRASLELTVRVRDLPALGGILGAVVQDGANRFSGLHFSVSDRQAAEDAARAAAVADALRKAGLLAQAAGVKLGAVVSIQENGGGGGVPMMRMAADMAPSPVPVAEGEVALQQSVTLVIELQ</sequence>
<comment type="caution">
    <text evidence="2">The sequence shown here is derived from an EMBL/GenBank/DDBJ whole genome shotgun (WGS) entry which is preliminary data.</text>
</comment>
<gene>
    <name evidence="2" type="ORF">E7681_14375</name>
</gene>
<dbReference type="AlphaFoldDB" id="A0A4S3M969"/>
<name>A0A4S3M969_9RHOB</name>
<accession>A0A4S3M969</accession>
<dbReference type="PANTHER" id="PTHR34387">
    <property type="entry name" value="SLR1258 PROTEIN"/>
    <property type="match status" value="1"/>
</dbReference>
<dbReference type="Gene3D" id="3.30.70.2970">
    <property type="entry name" value="Protein of unknown function (DUF541), domain 2"/>
    <property type="match status" value="1"/>
</dbReference>
<feature type="chain" id="PRO_5020628803" evidence="1">
    <location>
        <begin position="20"/>
        <end position="226"/>
    </location>
</feature>
<dbReference type="GO" id="GO:0006974">
    <property type="term" value="P:DNA damage response"/>
    <property type="evidence" value="ECO:0007669"/>
    <property type="project" value="TreeGrafter"/>
</dbReference>
<evidence type="ECO:0000256" key="1">
    <source>
        <dbReference type="SAM" id="SignalP"/>
    </source>
</evidence>
<dbReference type="InterPro" id="IPR052022">
    <property type="entry name" value="26kDa_periplasmic_antigen"/>
</dbReference>
<dbReference type="OrthoDB" id="9813144at2"/>
<dbReference type="Pfam" id="PF04402">
    <property type="entry name" value="SIMPL"/>
    <property type="match status" value="1"/>
</dbReference>
<dbReference type="EMBL" id="SSMD01000007">
    <property type="protein sequence ID" value="THD72611.1"/>
    <property type="molecule type" value="Genomic_DNA"/>
</dbReference>
<dbReference type="PANTHER" id="PTHR34387:SF1">
    <property type="entry name" value="PERIPLASMIC IMMUNOGENIC PROTEIN"/>
    <property type="match status" value="1"/>
</dbReference>
<organism evidence="2 3">
    <name type="scientific">Thalassobius vesicularis</name>
    <dbReference type="NCBI Taxonomy" id="1294297"/>
    <lineage>
        <taxon>Bacteria</taxon>
        <taxon>Pseudomonadati</taxon>
        <taxon>Pseudomonadota</taxon>
        <taxon>Alphaproteobacteria</taxon>
        <taxon>Rhodobacterales</taxon>
        <taxon>Roseobacteraceae</taxon>
        <taxon>Thalassovita</taxon>
    </lineage>
</organism>
<dbReference type="Proteomes" id="UP000306113">
    <property type="component" value="Unassembled WGS sequence"/>
</dbReference>
<proteinExistence type="predicted"/>
<evidence type="ECO:0000313" key="3">
    <source>
        <dbReference type="Proteomes" id="UP000306113"/>
    </source>
</evidence>
<dbReference type="InterPro" id="IPR007497">
    <property type="entry name" value="SIMPL/DUF541"/>
</dbReference>
<reference evidence="2 3" key="1">
    <citation type="submission" date="2019-04" db="EMBL/GenBank/DDBJ databases">
        <title>Draft genome sequence of Youngimonas vesicularis.</title>
        <authorList>
            <person name="Hameed A."/>
        </authorList>
    </citation>
    <scope>NUCLEOTIDE SEQUENCE [LARGE SCALE GENOMIC DNA]</scope>
    <source>
        <strain evidence="2 3">CC-AMW-E</strain>
    </source>
</reference>